<feature type="region of interest" description="Disordered" evidence="1">
    <location>
        <begin position="1"/>
        <end position="114"/>
    </location>
</feature>
<sequence>TSKGEPLNTESDSTVTKSPSSLDIGNSDDKECSEGCQDLGNEESQVNDSESNGRDSSDEFSCNNNMNEEELLINNNPQLRKSRKTPPGISKVNILSSRSRSSSITKKRLAPESH</sequence>
<reference evidence="3" key="1">
    <citation type="submission" date="2021-01" db="EMBL/GenBank/DDBJ databases">
        <title>Caligus Genome Assembly.</title>
        <authorList>
            <person name="Gallardo-Escarate C."/>
        </authorList>
    </citation>
    <scope>NUCLEOTIDE SEQUENCE [LARGE SCALE GENOMIC DNA]</scope>
</reference>
<dbReference type="AlphaFoldDB" id="A0A7T8KGP3"/>
<dbReference type="EMBL" id="CP045894">
    <property type="protein sequence ID" value="QQP55525.1"/>
    <property type="molecule type" value="Genomic_DNA"/>
</dbReference>
<feature type="compositionally biased region" description="Polar residues" evidence="1">
    <location>
        <begin position="1"/>
        <end position="24"/>
    </location>
</feature>
<evidence type="ECO:0000313" key="2">
    <source>
        <dbReference type="EMBL" id="QQP55525.1"/>
    </source>
</evidence>
<proteinExistence type="predicted"/>
<name>A0A7T8KGP3_CALRO</name>
<keyword evidence="3" id="KW-1185">Reference proteome</keyword>
<protein>
    <submittedName>
        <fullName evidence="2">Uncharacterized protein</fullName>
    </submittedName>
</protein>
<dbReference type="Proteomes" id="UP000595437">
    <property type="component" value="Chromosome 5"/>
</dbReference>
<feature type="non-terminal residue" evidence="2">
    <location>
        <position position="114"/>
    </location>
</feature>
<evidence type="ECO:0000256" key="1">
    <source>
        <dbReference type="SAM" id="MobiDB-lite"/>
    </source>
</evidence>
<gene>
    <name evidence="2" type="ORF">FKW44_008741</name>
</gene>
<feature type="non-terminal residue" evidence="2">
    <location>
        <position position="1"/>
    </location>
</feature>
<organism evidence="2 3">
    <name type="scientific">Caligus rogercresseyi</name>
    <name type="common">Sea louse</name>
    <dbReference type="NCBI Taxonomy" id="217165"/>
    <lineage>
        <taxon>Eukaryota</taxon>
        <taxon>Metazoa</taxon>
        <taxon>Ecdysozoa</taxon>
        <taxon>Arthropoda</taxon>
        <taxon>Crustacea</taxon>
        <taxon>Multicrustacea</taxon>
        <taxon>Hexanauplia</taxon>
        <taxon>Copepoda</taxon>
        <taxon>Siphonostomatoida</taxon>
        <taxon>Caligidae</taxon>
        <taxon>Caligus</taxon>
    </lineage>
</organism>
<evidence type="ECO:0000313" key="3">
    <source>
        <dbReference type="Proteomes" id="UP000595437"/>
    </source>
</evidence>
<accession>A0A7T8KGP3</accession>